<gene>
    <name evidence="12" type="ORF">J9259_05455</name>
</gene>
<dbReference type="EC" id="5.2.1.8" evidence="4 9"/>
<keyword evidence="10" id="KW-0472">Membrane</keyword>
<evidence type="ECO:0000256" key="8">
    <source>
        <dbReference type="ARBA" id="ARBA00023235"/>
    </source>
</evidence>
<dbReference type="PANTHER" id="PTHR47861">
    <property type="entry name" value="FKBP-TYPE PEPTIDYL-PROLYL CIS-TRANS ISOMERASE SLYD"/>
    <property type="match status" value="1"/>
</dbReference>
<feature type="domain" description="PPIase FKBP-type" evidence="11">
    <location>
        <begin position="51"/>
        <end position="164"/>
    </location>
</feature>
<dbReference type="GO" id="GO:0005737">
    <property type="term" value="C:cytoplasm"/>
    <property type="evidence" value="ECO:0007669"/>
    <property type="project" value="UniProtKB-SubCell"/>
</dbReference>
<dbReference type="InterPro" id="IPR046357">
    <property type="entry name" value="PPIase_dom_sf"/>
</dbReference>
<evidence type="ECO:0000256" key="2">
    <source>
        <dbReference type="ARBA" id="ARBA00004496"/>
    </source>
</evidence>
<comment type="catalytic activity">
    <reaction evidence="1 9">
        <text>[protein]-peptidylproline (omega=180) = [protein]-peptidylproline (omega=0)</text>
        <dbReference type="Rhea" id="RHEA:16237"/>
        <dbReference type="Rhea" id="RHEA-COMP:10747"/>
        <dbReference type="Rhea" id="RHEA-COMP:10748"/>
        <dbReference type="ChEBI" id="CHEBI:83833"/>
        <dbReference type="ChEBI" id="CHEBI:83834"/>
        <dbReference type="EC" id="5.2.1.8"/>
    </reaction>
</comment>
<comment type="subcellular location">
    <subcellularLocation>
        <location evidence="2">Cytoplasm</location>
    </subcellularLocation>
</comment>
<evidence type="ECO:0000256" key="4">
    <source>
        <dbReference type="ARBA" id="ARBA00013194"/>
    </source>
</evidence>
<dbReference type="AlphaFoldDB" id="A0A8J8CB05"/>
<organism evidence="12 13">
    <name type="scientific">Candidatus Sysuiplasma superficiale</name>
    <dbReference type="NCBI Taxonomy" id="2823368"/>
    <lineage>
        <taxon>Archaea</taxon>
        <taxon>Methanobacteriati</taxon>
        <taxon>Thermoplasmatota</taxon>
        <taxon>Thermoplasmata</taxon>
        <taxon>Candidatus Sysuiplasmatales</taxon>
        <taxon>Candidatus Sysuiplasmataceae</taxon>
        <taxon>Candidatus Sysuiplasma</taxon>
    </lineage>
</organism>
<sequence>MSSSAGGSAGISRGGTMFIALLLIGAALVGYSGYQYIVSSKPVHQMTVQDGDSVLLNYTGQYTNGQVFDTSMYSVAINNGSYPKGPGFQWHGNQSNYKPLNVSDVGSGQVVQGMDQGIVGMAVNQTKTIVVPPQEGYGPLNASLLQYLPVYQNLTLVHSMNSTRFFNLYGQELHQGSTGTFTDAFWHWTDMILNDENGTVVYQYLPSEGQVVYPYSFNSTVEPGYSGWPVKVISVNSAANNGSGQVTLYNEISPSMIKALGGRNQTGSTFVLWSINSNGTVTLNYNRPVYGRTLIFTVTVTYINNPNTGKSAGVPSYAQASVLDPSRTRMYNFSILFTISSHMN</sequence>
<dbReference type="Proteomes" id="UP000716004">
    <property type="component" value="Unassembled WGS sequence"/>
</dbReference>
<evidence type="ECO:0000313" key="13">
    <source>
        <dbReference type="Proteomes" id="UP000716004"/>
    </source>
</evidence>
<dbReference type="Gene3D" id="3.10.50.40">
    <property type="match status" value="1"/>
</dbReference>
<dbReference type="PANTHER" id="PTHR47861:SF3">
    <property type="entry name" value="FKBP-TYPE PEPTIDYL-PROLYL CIS-TRANS ISOMERASE SLYD"/>
    <property type="match status" value="1"/>
</dbReference>
<evidence type="ECO:0000313" key="12">
    <source>
        <dbReference type="EMBL" id="MBX8631948.1"/>
    </source>
</evidence>
<accession>A0A8J8CB05</accession>
<dbReference type="PROSITE" id="PS50059">
    <property type="entry name" value="FKBP_PPIASE"/>
    <property type="match status" value="1"/>
</dbReference>
<keyword evidence="10" id="KW-0812">Transmembrane</keyword>
<name>A0A8J8CB05_9ARCH</name>
<proteinExistence type="inferred from homology"/>
<keyword evidence="10" id="KW-1133">Transmembrane helix</keyword>
<evidence type="ECO:0000256" key="1">
    <source>
        <dbReference type="ARBA" id="ARBA00000971"/>
    </source>
</evidence>
<dbReference type="GO" id="GO:0042026">
    <property type="term" value="P:protein refolding"/>
    <property type="evidence" value="ECO:0007669"/>
    <property type="project" value="UniProtKB-ARBA"/>
</dbReference>
<evidence type="ECO:0000259" key="11">
    <source>
        <dbReference type="PROSITE" id="PS50059"/>
    </source>
</evidence>
<keyword evidence="5" id="KW-0963">Cytoplasm</keyword>
<comment type="similarity">
    <text evidence="3">Belongs to the FKBP-type PPIase family.</text>
</comment>
<evidence type="ECO:0000256" key="9">
    <source>
        <dbReference type="PROSITE-ProRule" id="PRU00277"/>
    </source>
</evidence>
<evidence type="ECO:0000256" key="5">
    <source>
        <dbReference type="ARBA" id="ARBA00022490"/>
    </source>
</evidence>
<dbReference type="GO" id="GO:0003755">
    <property type="term" value="F:peptidyl-prolyl cis-trans isomerase activity"/>
    <property type="evidence" value="ECO:0007669"/>
    <property type="project" value="UniProtKB-KW"/>
</dbReference>
<dbReference type="SUPFAM" id="SSF54534">
    <property type="entry name" value="FKBP-like"/>
    <property type="match status" value="1"/>
</dbReference>
<feature type="transmembrane region" description="Helical" evidence="10">
    <location>
        <begin position="18"/>
        <end position="37"/>
    </location>
</feature>
<keyword evidence="7" id="KW-0143">Chaperone</keyword>
<dbReference type="InterPro" id="IPR001179">
    <property type="entry name" value="PPIase_FKBP_dom"/>
</dbReference>
<keyword evidence="6 9" id="KW-0697">Rotamase</keyword>
<evidence type="ECO:0000256" key="6">
    <source>
        <dbReference type="ARBA" id="ARBA00023110"/>
    </source>
</evidence>
<keyword evidence="8 9" id="KW-0413">Isomerase</keyword>
<protein>
    <recommendedName>
        <fullName evidence="4 9">peptidylprolyl isomerase</fullName>
        <ecNumber evidence="4 9">5.2.1.8</ecNumber>
    </recommendedName>
</protein>
<evidence type="ECO:0000256" key="7">
    <source>
        <dbReference type="ARBA" id="ARBA00023186"/>
    </source>
</evidence>
<evidence type="ECO:0000256" key="3">
    <source>
        <dbReference type="ARBA" id="ARBA00006577"/>
    </source>
</evidence>
<reference evidence="12" key="1">
    <citation type="submission" date="2021-04" db="EMBL/GenBank/DDBJ databases">
        <title>Genomic insights into ecological role and evolution of a novel Thermoplasmata order Candidatus Sysuiplasmatales.</title>
        <authorList>
            <person name="Yuan Y."/>
        </authorList>
    </citation>
    <scope>NUCLEOTIDE SEQUENCE</scope>
    <source>
        <strain evidence="12">YP2-bin.285</strain>
    </source>
</reference>
<comment type="caution">
    <text evidence="12">The sequence shown here is derived from an EMBL/GenBank/DDBJ whole genome shotgun (WGS) entry which is preliminary data.</text>
</comment>
<dbReference type="EMBL" id="JAGVSJ010000011">
    <property type="protein sequence ID" value="MBX8631948.1"/>
    <property type="molecule type" value="Genomic_DNA"/>
</dbReference>
<dbReference type="Pfam" id="PF00254">
    <property type="entry name" value="FKBP_C"/>
    <property type="match status" value="1"/>
</dbReference>
<evidence type="ECO:0000256" key="10">
    <source>
        <dbReference type="SAM" id="Phobius"/>
    </source>
</evidence>